<dbReference type="EMBL" id="LS483447">
    <property type="protein sequence ID" value="SQH73156.1"/>
    <property type="molecule type" value="Genomic_DNA"/>
</dbReference>
<reference evidence="1 3" key="1">
    <citation type="submission" date="2014-08" db="EMBL/GenBank/DDBJ databases">
        <title>Porphyromonas crevioricanis strain:COT-253_OH1447 Genome sequencing.</title>
        <authorList>
            <person name="Wallis C."/>
            <person name="Deusch O."/>
            <person name="O'Flynn C."/>
            <person name="Davis I."/>
            <person name="Jospin G."/>
            <person name="Darling A.E."/>
            <person name="Coil D.A."/>
            <person name="Alexiev A."/>
            <person name="Horsfall A."/>
            <person name="Kirkwood N."/>
            <person name="Harris S."/>
            <person name="Eisen J.A."/>
        </authorList>
    </citation>
    <scope>NUCLEOTIDE SEQUENCE [LARGE SCALE GENOMIC DNA]</scope>
    <source>
        <strain evidence="3">COT-253 OH1447</strain>
        <strain evidence="1">COT-253_OH1447</strain>
    </source>
</reference>
<evidence type="ECO:0000313" key="3">
    <source>
        <dbReference type="Proteomes" id="UP000030136"/>
    </source>
</evidence>
<reference evidence="2 4" key="2">
    <citation type="submission" date="2018-06" db="EMBL/GenBank/DDBJ databases">
        <authorList>
            <consortium name="Pathogen Informatics"/>
            <person name="Doyle S."/>
        </authorList>
    </citation>
    <scope>NUCLEOTIDE SEQUENCE [LARGE SCALE GENOMIC DNA]</scope>
    <source>
        <strain evidence="2 4">NCTC12858</strain>
    </source>
</reference>
<evidence type="ECO:0000313" key="1">
    <source>
        <dbReference type="EMBL" id="KGN93548.1"/>
    </source>
</evidence>
<proteinExistence type="predicted"/>
<evidence type="ECO:0000313" key="4">
    <source>
        <dbReference type="Proteomes" id="UP000249300"/>
    </source>
</evidence>
<dbReference type="KEGG" id="pcre:NCTC12858_01000"/>
<protein>
    <submittedName>
        <fullName evidence="1">Uncharacterized protein</fullName>
    </submittedName>
</protein>
<dbReference type="Proteomes" id="UP000249300">
    <property type="component" value="Chromosome 1"/>
</dbReference>
<dbReference type="STRING" id="393921.HQ45_07485"/>
<organism evidence="1 3">
    <name type="scientific">Porphyromonas crevioricanis</name>
    <dbReference type="NCBI Taxonomy" id="393921"/>
    <lineage>
        <taxon>Bacteria</taxon>
        <taxon>Pseudomonadati</taxon>
        <taxon>Bacteroidota</taxon>
        <taxon>Bacteroidia</taxon>
        <taxon>Bacteroidales</taxon>
        <taxon>Porphyromonadaceae</taxon>
        <taxon>Porphyromonas</taxon>
    </lineage>
</organism>
<sequence>MRPTFGPYFIRTEREESRLLQQERWMKNGAGRYMRRLILLPFFARLLRNTAVAVLFIDVQVWSHTQVLPLPREHQSPAIAIILQSPARSCLGSLGESVQRSLRVI</sequence>
<keyword evidence="4" id="KW-1185">Reference proteome</keyword>
<dbReference type="Proteomes" id="UP000030136">
    <property type="component" value="Unassembled WGS sequence"/>
</dbReference>
<accession>A0A0A2FRB8</accession>
<dbReference type="EMBL" id="JQJC01000025">
    <property type="protein sequence ID" value="KGN93548.1"/>
    <property type="molecule type" value="Genomic_DNA"/>
</dbReference>
<name>A0A0A2FRB8_9PORP</name>
<dbReference type="RefSeq" id="WP_036888522.1">
    <property type="nucleotide sequence ID" value="NZ_JQJC01000025.1"/>
</dbReference>
<evidence type="ECO:0000313" key="2">
    <source>
        <dbReference type="EMBL" id="SQH73156.1"/>
    </source>
</evidence>
<dbReference type="AlphaFoldDB" id="A0A0A2FRB8"/>
<gene>
    <name evidence="1" type="ORF">HQ38_08935</name>
    <name evidence="2" type="ORF">NCTC12858_01000</name>
</gene>